<feature type="compositionally biased region" description="Basic and acidic residues" evidence="1">
    <location>
        <begin position="243"/>
        <end position="252"/>
    </location>
</feature>
<sequence>MTDARYTYRPCTDSWKYNLLRWAKDSFSFFCWTDGNDYPYPEGAFSVRLLAGNKQLKDDDIWRPSTYLRAGIISYDFKNQIEKLRSQNTAHFALPDLCFFEAELVLTFEENLIKSTLPVPDWVWQESKPAKHNNSVLFQPQIDEESYLRRFMEIQEEIVEGNTYELNFCQAFLGEFEEFDPIRAYQDLNSTSPMPFSALFKNKQQWLISASPERFLKKSGSQLIAQPIKGTAKRSPDLTTDQANRDQLAKSEKEQAENLMITDLMRNDLSKVSKTGSVQVSELFGIYAFPKVFQMISTVKSELLPEVGFQEIIRATFPMGSMTGAPKIKTMEIIEEKESFKRGWFSGALGVIEPNGDFDFSVIIRSIICDLGQKKLYFGVGSAITIDANADAEYEECLLKAEAIFKTLRGEINSSD</sequence>
<dbReference type="InterPro" id="IPR015890">
    <property type="entry name" value="Chorismate_C"/>
</dbReference>
<dbReference type="InterPro" id="IPR019999">
    <property type="entry name" value="Anth_synth_I-like"/>
</dbReference>
<dbReference type="Pfam" id="PF00425">
    <property type="entry name" value="Chorismate_bind"/>
    <property type="match status" value="1"/>
</dbReference>
<feature type="domain" description="Chorismate-utilising enzyme C-terminal" evidence="2">
    <location>
        <begin position="144"/>
        <end position="400"/>
    </location>
</feature>
<dbReference type="OrthoDB" id="9803598at2"/>
<gene>
    <name evidence="3" type="ORF">SAMN04488104_1003122</name>
</gene>
<dbReference type="Gene3D" id="3.60.120.10">
    <property type="entry name" value="Anthranilate synthase"/>
    <property type="match status" value="1"/>
</dbReference>
<dbReference type="RefSeq" id="WP_087939169.1">
    <property type="nucleotide sequence ID" value="NZ_FNAC01000003.1"/>
</dbReference>
<protein>
    <submittedName>
        <fullName evidence="3">Para-aminobenzoate synthetase component 1</fullName>
    </submittedName>
</protein>
<reference evidence="4" key="1">
    <citation type="submission" date="2016-10" db="EMBL/GenBank/DDBJ databases">
        <authorList>
            <person name="Varghese N."/>
            <person name="Submissions S."/>
        </authorList>
    </citation>
    <scope>NUCLEOTIDE SEQUENCE [LARGE SCALE GENOMIC DNA]</scope>
    <source>
        <strain evidence="4">DSM 23095</strain>
    </source>
</reference>
<dbReference type="PANTHER" id="PTHR11236:SF50">
    <property type="entry name" value="AMINODEOXYCHORISMATE SYNTHASE COMPONENT 1"/>
    <property type="match status" value="1"/>
</dbReference>
<dbReference type="AlphaFoldDB" id="A0A1G6NGD0"/>
<dbReference type="InterPro" id="IPR005801">
    <property type="entry name" value="ADC_synthase"/>
</dbReference>
<dbReference type="PANTHER" id="PTHR11236">
    <property type="entry name" value="AMINOBENZOATE/ANTHRANILATE SYNTHASE"/>
    <property type="match status" value="1"/>
</dbReference>
<evidence type="ECO:0000313" key="3">
    <source>
        <dbReference type="EMBL" id="SDC66882.1"/>
    </source>
</evidence>
<dbReference type="GO" id="GO:0046820">
    <property type="term" value="F:4-amino-4-deoxychorismate synthase activity"/>
    <property type="evidence" value="ECO:0007669"/>
    <property type="project" value="TreeGrafter"/>
</dbReference>
<accession>A0A1G6NGD0</accession>
<dbReference type="Proteomes" id="UP000199060">
    <property type="component" value="Unassembled WGS sequence"/>
</dbReference>
<evidence type="ECO:0000259" key="2">
    <source>
        <dbReference type="Pfam" id="PF00425"/>
    </source>
</evidence>
<dbReference type="PRINTS" id="PR00095">
    <property type="entry name" value="ANTSNTHASEI"/>
</dbReference>
<proteinExistence type="predicted"/>
<evidence type="ECO:0000313" key="4">
    <source>
        <dbReference type="Proteomes" id="UP000199060"/>
    </source>
</evidence>
<feature type="region of interest" description="Disordered" evidence="1">
    <location>
        <begin position="228"/>
        <end position="252"/>
    </location>
</feature>
<dbReference type="STRING" id="686796.SAMN04488104_1003122"/>
<dbReference type="GO" id="GO:0000162">
    <property type="term" value="P:L-tryptophan biosynthetic process"/>
    <property type="evidence" value="ECO:0007669"/>
    <property type="project" value="TreeGrafter"/>
</dbReference>
<name>A0A1G6NGD0_9BACT</name>
<evidence type="ECO:0000256" key="1">
    <source>
        <dbReference type="SAM" id="MobiDB-lite"/>
    </source>
</evidence>
<dbReference type="EMBL" id="FNAC01000003">
    <property type="protein sequence ID" value="SDC66882.1"/>
    <property type="molecule type" value="Genomic_DNA"/>
</dbReference>
<keyword evidence="4" id="KW-1185">Reference proteome</keyword>
<organism evidence="3 4">
    <name type="scientific">Algoriphagus faecimaris</name>
    <dbReference type="NCBI Taxonomy" id="686796"/>
    <lineage>
        <taxon>Bacteria</taxon>
        <taxon>Pseudomonadati</taxon>
        <taxon>Bacteroidota</taxon>
        <taxon>Cytophagia</taxon>
        <taxon>Cytophagales</taxon>
        <taxon>Cyclobacteriaceae</taxon>
        <taxon>Algoriphagus</taxon>
    </lineage>
</organism>
<dbReference type="SUPFAM" id="SSF56322">
    <property type="entry name" value="ADC synthase"/>
    <property type="match status" value="1"/>
</dbReference>